<keyword evidence="2" id="KW-0132">Cell division</keyword>
<evidence type="ECO:0000256" key="2">
    <source>
        <dbReference type="ARBA" id="ARBA00022618"/>
    </source>
</evidence>
<dbReference type="KEGG" id="lrug:AB8B22_00610"/>
<dbReference type="Gene3D" id="1.10.10.10">
    <property type="entry name" value="Winged helix-like DNA-binding domain superfamily/Winged helix DNA-binding domain"/>
    <property type="match status" value="2"/>
</dbReference>
<reference evidence="5" key="1">
    <citation type="submission" date="2024-07" db="EMBL/GenBank/DDBJ databases">
        <authorList>
            <person name="Li X.-J."/>
            <person name="Wang X."/>
        </authorList>
    </citation>
    <scope>NUCLEOTIDE SEQUENCE</scope>
    <source>
        <strain evidence="5">HSP-334</strain>
    </source>
</reference>
<accession>A0AB39VGA2</accession>
<organism evidence="5">
    <name type="scientific">Leptotrichia rugosa</name>
    <dbReference type="NCBI Taxonomy" id="3239302"/>
    <lineage>
        <taxon>Bacteria</taxon>
        <taxon>Fusobacteriati</taxon>
        <taxon>Fusobacteriota</taxon>
        <taxon>Fusobacteriia</taxon>
        <taxon>Fusobacteriales</taxon>
        <taxon>Leptotrichiaceae</taxon>
        <taxon>Leptotrichia</taxon>
    </lineage>
</organism>
<gene>
    <name evidence="5" type="primary">scpB</name>
    <name evidence="5" type="ORF">AB8B22_00610</name>
</gene>
<dbReference type="RefSeq" id="WP_369711179.1">
    <property type="nucleotide sequence ID" value="NZ_CP165644.1"/>
</dbReference>
<evidence type="ECO:0000256" key="4">
    <source>
        <dbReference type="ARBA" id="ARBA00023306"/>
    </source>
</evidence>
<evidence type="ECO:0000256" key="3">
    <source>
        <dbReference type="ARBA" id="ARBA00022829"/>
    </source>
</evidence>
<dbReference type="GO" id="GO:0051304">
    <property type="term" value="P:chromosome separation"/>
    <property type="evidence" value="ECO:0007669"/>
    <property type="project" value="InterPro"/>
</dbReference>
<evidence type="ECO:0000313" key="5">
    <source>
        <dbReference type="EMBL" id="XDU66941.1"/>
    </source>
</evidence>
<dbReference type="NCBIfam" id="TIGR00281">
    <property type="entry name" value="SMC-Scp complex subunit ScpB"/>
    <property type="match status" value="1"/>
</dbReference>
<evidence type="ECO:0000256" key="1">
    <source>
        <dbReference type="ARBA" id="ARBA00022490"/>
    </source>
</evidence>
<keyword evidence="1" id="KW-0963">Cytoplasm</keyword>
<dbReference type="PANTHER" id="PTHR34298:SF2">
    <property type="entry name" value="SEGREGATION AND CONDENSATION PROTEIN B"/>
    <property type="match status" value="1"/>
</dbReference>
<dbReference type="PIRSF" id="PIRSF019345">
    <property type="entry name" value="ScpB"/>
    <property type="match status" value="1"/>
</dbReference>
<protein>
    <submittedName>
        <fullName evidence="5">SMC-Scp complex subunit ScpB</fullName>
    </submittedName>
</protein>
<dbReference type="SUPFAM" id="SSF46785">
    <property type="entry name" value="Winged helix' DNA-binding domain"/>
    <property type="match status" value="2"/>
</dbReference>
<dbReference type="EMBL" id="CP165644">
    <property type="protein sequence ID" value="XDU66941.1"/>
    <property type="molecule type" value="Genomic_DNA"/>
</dbReference>
<dbReference type="GO" id="GO:0051301">
    <property type="term" value="P:cell division"/>
    <property type="evidence" value="ECO:0007669"/>
    <property type="project" value="UniProtKB-KW"/>
</dbReference>
<dbReference type="InterPro" id="IPR036388">
    <property type="entry name" value="WH-like_DNA-bd_sf"/>
</dbReference>
<dbReference type="AlphaFoldDB" id="A0AB39VGA2"/>
<dbReference type="Pfam" id="PF04079">
    <property type="entry name" value="SMC_ScpB"/>
    <property type="match status" value="1"/>
</dbReference>
<dbReference type="PANTHER" id="PTHR34298">
    <property type="entry name" value="SEGREGATION AND CONDENSATION PROTEIN B"/>
    <property type="match status" value="1"/>
</dbReference>
<keyword evidence="3" id="KW-0159">Chromosome partition</keyword>
<name>A0AB39VGA2_9FUSO</name>
<sequence length="199" mass="23133">MKDENTQNKYFRIEEKLEAIIFLSKEMLKIDKLASFYDIEKKELEKILLNLKEKRKDSGINLRIEDDVVYFVSNPLFGLDIKKFFNPELKLKKLSKSAMETLAIIAYKGPVTKLEIEQIRGVGAEKSLATLQEKKLIYISGKKKAVGTPNLYEVSEEFFSYLNIQKKAQLPGYAQFEKIKLLYGDEDKIIESENYKTKK</sequence>
<keyword evidence="4" id="KW-0131">Cell cycle</keyword>
<dbReference type="InterPro" id="IPR036390">
    <property type="entry name" value="WH_DNA-bd_sf"/>
</dbReference>
<dbReference type="InterPro" id="IPR005234">
    <property type="entry name" value="ScpB_csome_segregation"/>
</dbReference>
<proteinExistence type="predicted"/>